<evidence type="ECO:0000256" key="4">
    <source>
        <dbReference type="ARBA" id="ARBA00022452"/>
    </source>
</evidence>
<feature type="signal peptide" evidence="15">
    <location>
        <begin position="1"/>
        <end position="28"/>
    </location>
</feature>
<feature type="domain" description="SLBB" evidence="17">
    <location>
        <begin position="114"/>
        <end position="193"/>
    </location>
</feature>
<keyword evidence="6" id="KW-0812">Transmembrane</keyword>
<dbReference type="PANTHER" id="PTHR33619">
    <property type="entry name" value="POLYSACCHARIDE EXPORT PROTEIN GFCE-RELATED"/>
    <property type="match status" value="1"/>
</dbReference>
<evidence type="ECO:0000313" key="18">
    <source>
        <dbReference type="EMBL" id="MBB5270048.1"/>
    </source>
</evidence>
<evidence type="ECO:0000256" key="3">
    <source>
        <dbReference type="ARBA" id="ARBA00022448"/>
    </source>
</evidence>
<sequence length="198" mass="21325">MIRLFAALFAALLMAGCASSLPPAPLKAATPDYKYLIGAGDSLNISVWRNPELSATVPVRPDGKITAPLVEDMVAIGKNPTELAREMEAKLKKYIQDPVVTIVVQGFVGPTSEQVRIVGQAARPAALNYKQDMTVLDAMISVGGITEFAAGNRAVLIRATEANKAYNIRLHDLLKRGDVTANVELRPGDVIIIPESWF</sequence>
<dbReference type="GO" id="GO:0009279">
    <property type="term" value="C:cell outer membrane"/>
    <property type="evidence" value="ECO:0007669"/>
    <property type="project" value="UniProtKB-SubCell"/>
</dbReference>
<organism evidence="18 19">
    <name type="scientific">Quisquiliibacterium transsilvanicum</name>
    <dbReference type="NCBI Taxonomy" id="1549638"/>
    <lineage>
        <taxon>Bacteria</taxon>
        <taxon>Pseudomonadati</taxon>
        <taxon>Pseudomonadota</taxon>
        <taxon>Betaproteobacteria</taxon>
        <taxon>Burkholderiales</taxon>
        <taxon>Burkholderiaceae</taxon>
        <taxon>Quisquiliibacterium</taxon>
    </lineage>
</organism>
<dbReference type="GO" id="GO:0015159">
    <property type="term" value="F:polysaccharide transmembrane transporter activity"/>
    <property type="evidence" value="ECO:0007669"/>
    <property type="project" value="InterPro"/>
</dbReference>
<reference evidence="18 19" key="1">
    <citation type="submission" date="2020-08" db="EMBL/GenBank/DDBJ databases">
        <title>Genomic Encyclopedia of Type Strains, Phase IV (KMG-IV): sequencing the most valuable type-strain genomes for metagenomic binning, comparative biology and taxonomic classification.</title>
        <authorList>
            <person name="Goeker M."/>
        </authorList>
    </citation>
    <scope>NUCLEOTIDE SEQUENCE [LARGE SCALE GENOMIC DNA]</scope>
    <source>
        <strain evidence="18 19">DSM 29781</strain>
    </source>
</reference>
<keyword evidence="7 15" id="KW-0732">Signal</keyword>
<keyword evidence="8" id="KW-0625">Polysaccharide transport</keyword>
<evidence type="ECO:0000256" key="7">
    <source>
        <dbReference type="ARBA" id="ARBA00022729"/>
    </source>
</evidence>
<keyword evidence="11" id="KW-0472">Membrane</keyword>
<evidence type="ECO:0000256" key="8">
    <source>
        <dbReference type="ARBA" id="ARBA00023047"/>
    </source>
</evidence>
<evidence type="ECO:0000256" key="15">
    <source>
        <dbReference type="SAM" id="SignalP"/>
    </source>
</evidence>
<comment type="similarity">
    <text evidence="2">Belongs to the BexD/CtrA/VexA family.</text>
</comment>
<evidence type="ECO:0000256" key="2">
    <source>
        <dbReference type="ARBA" id="ARBA00009450"/>
    </source>
</evidence>
<dbReference type="PANTHER" id="PTHR33619:SF3">
    <property type="entry name" value="POLYSACCHARIDE EXPORT PROTEIN GFCE-RELATED"/>
    <property type="match status" value="1"/>
</dbReference>
<dbReference type="Proteomes" id="UP000532440">
    <property type="component" value="Unassembled WGS sequence"/>
</dbReference>
<keyword evidence="4" id="KW-1134">Transmembrane beta strand</keyword>
<evidence type="ECO:0000256" key="5">
    <source>
        <dbReference type="ARBA" id="ARBA00022597"/>
    </source>
</evidence>
<dbReference type="Pfam" id="PF22461">
    <property type="entry name" value="SLBB_2"/>
    <property type="match status" value="1"/>
</dbReference>
<evidence type="ECO:0000256" key="9">
    <source>
        <dbReference type="ARBA" id="ARBA00023065"/>
    </source>
</evidence>
<evidence type="ECO:0000313" key="19">
    <source>
        <dbReference type="Proteomes" id="UP000532440"/>
    </source>
</evidence>
<gene>
    <name evidence="18" type="ORF">HNQ70_000032</name>
</gene>
<dbReference type="GO" id="GO:0015288">
    <property type="term" value="F:porin activity"/>
    <property type="evidence" value="ECO:0007669"/>
    <property type="project" value="UniProtKB-KW"/>
</dbReference>
<evidence type="ECO:0000256" key="1">
    <source>
        <dbReference type="ARBA" id="ARBA00004571"/>
    </source>
</evidence>
<dbReference type="EMBL" id="JACHGB010000001">
    <property type="protein sequence ID" value="MBB5270048.1"/>
    <property type="molecule type" value="Genomic_DNA"/>
</dbReference>
<evidence type="ECO:0000259" key="16">
    <source>
        <dbReference type="Pfam" id="PF02563"/>
    </source>
</evidence>
<keyword evidence="13" id="KW-0998">Cell outer membrane</keyword>
<dbReference type="PROSITE" id="PS51257">
    <property type="entry name" value="PROKAR_LIPOPROTEIN"/>
    <property type="match status" value="1"/>
</dbReference>
<dbReference type="Pfam" id="PF02563">
    <property type="entry name" value="Poly_export"/>
    <property type="match status" value="1"/>
</dbReference>
<dbReference type="InterPro" id="IPR003715">
    <property type="entry name" value="Poly_export_N"/>
</dbReference>
<keyword evidence="12" id="KW-0564">Palmitate</keyword>
<keyword evidence="3" id="KW-0813">Transport</keyword>
<evidence type="ECO:0000256" key="10">
    <source>
        <dbReference type="ARBA" id="ARBA00023114"/>
    </source>
</evidence>
<evidence type="ECO:0000256" key="14">
    <source>
        <dbReference type="ARBA" id="ARBA00023288"/>
    </source>
</evidence>
<evidence type="ECO:0000259" key="17">
    <source>
        <dbReference type="Pfam" id="PF22461"/>
    </source>
</evidence>
<dbReference type="Gene3D" id="3.10.560.10">
    <property type="entry name" value="Outer membrane lipoprotein wza domain like"/>
    <property type="match status" value="1"/>
</dbReference>
<name>A0A7W8HDR9_9BURK</name>
<dbReference type="InterPro" id="IPR017477">
    <property type="entry name" value="PEP-CTERM_polysacc_export"/>
</dbReference>
<evidence type="ECO:0000256" key="11">
    <source>
        <dbReference type="ARBA" id="ARBA00023136"/>
    </source>
</evidence>
<evidence type="ECO:0000256" key="12">
    <source>
        <dbReference type="ARBA" id="ARBA00023139"/>
    </source>
</evidence>
<feature type="chain" id="PRO_5031366082" evidence="15">
    <location>
        <begin position="29"/>
        <end position="198"/>
    </location>
</feature>
<protein>
    <submittedName>
        <fullName evidence="18">Polysaccharide export outer membrane protein</fullName>
    </submittedName>
</protein>
<keyword evidence="14" id="KW-0449">Lipoprotein</keyword>
<keyword evidence="5" id="KW-0762">Sugar transport</keyword>
<comment type="caution">
    <text evidence="18">The sequence shown here is derived from an EMBL/GenBank/DDBJ whole genome shotgun (WGS) entry which is preliminary data.</text>
</comment>
<comment type="subcellular location">
    <subcellularLocation>
        <location evidence="1">Cell outer membrane</location>
        <topology evidence="1">Multi-pass membrane protein</topology>
    </subcellularLocation>
</comment>
<keyword evidence="10" id="KW-0626">Porin</keyword>
<dbReference type="NCBIfam" id="TIGR03027">
    <property type="entry name" value="pepcterm_export"/>
    <property type="match status" value="1"/>
</dbReference>
<dbReference type="GO" id="GO:0046930">
    <property type="term" value="C:pore complex"/>
    <property type="evidence" value="ECO:0007669"/>
    <property type="project" value="UniProtKB-KW"/>
</dbReference>
<dbReference type="RefSeq" id="WP_183963136.1">
    <property type="nucleotide sequence ID" value="NZ_BAABEW010000003.1"/>
</dbReference>
<evidence type="ECO:0000256" key="6">
    <source>
        <dbReference type="ARBA" id="ARBA00022692"/>
    </source>
</evidence>
<dbReference type="AlphaFoldDB" id="A0A7W8HDR9"/>
<proteinExistence type="inferred from homology"/>
<feature type="domain" description="Polysaccharide export protein N-terminal" evidence="16">
    <location>
        <begin position="31"/>
        <end position="104"/>
    </location>
</feature>
<evidence type="ECO:0000256" key="13">
    <source>
        <dbReference type="ARBA" id="ARBA00023237"/>
    </source>
</evidence>
<keyword evidence="9" id="KW-0406">Ion transport</keyword>
<dbReference type="InterPro" id="IPR049712">
    <property type="entry name" value="Poly_export"/>
</dbReference>
<keyword evidence="19" id="KW-1185">Reference proteome</keyword>
<dbReference type="InterPro" id="IPR054765">
    <property type="entry name" value="SLBB_dom"/>
</dbReference>
<accession>A0A7W8HDR9</accession>
<dbReference type="GO" id="GO:0006811">
    <property type="term" value="P:monoatomic ion transport"/>
    <property type="evidence" value="ECO:0007669"/>
    <property type="project" value="UniProtKB-KW"/>
</dbReference>
<dbReference type="Gene3D" id="3.30.1950.10">
    <property type="entry name" value="wza like domain"/>
    <property type="match status" value="1"/>
</dbReference>